<comment type="similarity">
    <text evidence="1">Belongs to the NFYB/HAP3 subunit family.</text>
</comment>
<dbReference type="CDD" id="cd22907">
    <property type="entry name" value="HFD_NFYB"/>
    <property type="match status" value="1"/>
</dbReference>
<dbReference type="InterPro" id="IPR027113">
    <property type="entry name" value="Transc_fact_NFYB/HAP3"/>
</dbReference>
<gene>
    <name evidence="7" type="ORF">CY34DRAFT_805122</name>
</gene>
<dbReference type="InterPro" id="IPR003958">
    <property type="entry name" value="CBFA_NFYB_domain"/>
</dbReference>
<dbReference type="InterPro" id="IPR009072">
    <property type="entry name" value="Histone-fold"/>
</dbReference>
<evidence type="ECO:0000313" key="8">
    <source>
        <dbReference type="Proteomes" id="UP000054485"/>
    </source>
</evidence>
<dbReference type="FunCoup" id="A0A0D0BGB0">
    <property type="interactions" value="29"/>
</dbReference>
<evidence type="ECO:0000259" key="6">
    <source>
        <dbReference type="Pfam" id="PF00808"/>
    </source>
</evidence>
<name>A0A0D0BGB0_9AGAM</name>
<dbReference type="GO" id="GO:0001228">
    <property type="term" value="F:DNA-binding transcription activator activity, RNA polymerase II-specific"/>
    <property type="evidence" value="ECO:0007669"/>
    <property type="project" value="InterPro"/>
</dbReference>
<reference evidence="8" key="2">
    <citation type="submission" date="2015-01" db="EMBL/GenBank/DDBJ databases">
        <title>Evolutionary Origins and Diversification of the Mycorrhizal Mutualists.</title>
        <authorList>
            <consortium name="DOE Joint Genome Institute"/>
            <consortium name="Mycorrhizal Genomics Consortium"/>
            <person name="Kohler A."/>
            <person name="Kuo A."/>
            <person name="Nagy L.G."/>
            <person name="Floudas D."/>
            <person name="Copeland A."/>
            <person name="Barry K.W."/>
            <person name="Cichocki N."/>
            <person name="Veneault-Fourrey C."/>
            <person name="LaButti K."/>
            <person name="Lindquist E.A."/>
            <person name="Lipzen A."/>
            <person name="Lundell T."/>
            <person name="Morin E."/>
            <person name="Murat C."/>
            <person name="Riley R."/>
            <person name="Ohm R."/>
            <person name="Sun H."/>
            <person name="Tunlid A."/>
            <person name="Henrissat B."/>
            <person name="Grigoriev I.V."/>
            <person name="Hibbett D.S."/>
            <person name="Martin F."/>
        </authorList>
    </citation>
    <scope>NUCLEOTIDE SEQUENCE [LARGE SCALE GENOMIC DNA]</scope>
    <source>
        <strain evidence="8">UH-Slu-Lm8-n1</strain>
    </source>
</reference>
<keyword evidence="8" id="KW-1185">Reference proteome</keyword>
<dbReference type="SUPFAM" id="SSF47113">
    <property type="entry name" value="Histone-fold"/>
    <property type="match status" value="1"/>
</dbReference>
<dbReference type="STRING" id="930992.A0A0D0BGB0"/>
<proteinExistence type="inferred from homology"/>
<evidence type="ECO:0000256" key="4">
    <source>
        <dbReference type="ARBA" id="ARBA00023163"/>
    </source>
</evidence>
<feature type="domain" description="Transcription factor CBF/NF-Y/archaeal histone" evidence="6">
    <location>
        <begin position="45"/>
        <end position="109"/>
    </location>
</feature>
<dbReference type="Gene3D" id="1.10.20.10">
    <property type="entry name" value="Histone, subunit A"/>
    <property type="match status" value="1"/>
</dbReference>
<dbReference type="AlphaFoldDB" id="A0A0D0BGB0"/>
<dbReference type="Pfam" id="PF00808">
    <property type="entry name" value="CBFD_NFYB_HMF"/>
    <property type="match status" value="1"/>
</dbReference>
<sequence>MSEIQPMIAPQEDGSGSVPETAHEPPQPTPITDQEVGEYREQDRFLPIANVSRIMKQSVPHTAKIAKDAKECVQECVSEFISFITSEAAEKCQMEKRKTIGGEDILYAMVSLGFENYAETLKIHLAKLRQHQAGSSSNPRQEHRED</sequence>
<dbReference type="FunFam" id="1.10.20.10:FF:000099">
    <property type="entry name" value="nuclear transcription factor Y subunit beta"/>
    <property type="match status" value="1"/>
</dbReference>
<evidence type="ECO:0000256" key="5">
    <source>
        <dbReference type="SAM" id="MobiDB-lite"/>
    </source>
</evidence>
<dbReference type="HOGENOM" id="CLU_066247_12_1_1"/>
<keyword evidence="4" id="KW-0804">Transcription</keyword>
<protein>
    <recommendedName>
        <fullName evidence="6">Transcription factor CBF/NF-Y/archaeal histone domain-containing protein</fullName>
    </recommendedName>
</protein>
<evidence type="ECO:0000256" key="3">
    <source>
        <dbReference type="ARBA" id="ARBA00023125"/>
    </source>
</evidence>
<evidence type="ECO:0000256" key="1">
    <source>
        <dbReference type="ARBA" id="ARBA00009053"/>
    </source>
</evidence>
<dbReference type="OrthoDB" id="386949at2759"/>
<dbReference type="PRINTS" id="PR00615">
    <property type="entry name" value="CCAATSUBUNTA"/>
</dbReference>
<evidence type="ECO:0000256" key="2">
    <source>
        <dbReference type="ARBA" id="ARBA00023015"/>
    </source>
</evidence>
<dbReference type="EMBL" id="KN835243">
    <property type="protein sequence ID" value="KIK42293.1"/>
    <property type="molecule type" value="Genomic_DNA"/>
</dbReference>
<keyword evidence="2" id="KW-0805">Transcription regulation</keyword>
<dbReference type="GO" id="GO:0016602">
    <property type="term" value="C:CCAAT-binding factor complex"/>
    <property type="evidence" value="ECO:0007669"/>
    <property type="project" value="InterPro"/>
</dbReference>
<keyword evidence="3" id="KW-0238">DNA-binding</keyword>
<dbReference type="PANTHER" id="PTHR11064">
    <property type="entry name" value="CCAAT-BINDING TRANSCRIPTION FACTOR-RELATED"/>
    <property type="match status" value="1"/>
</dbReference>
<dbReference type="GO" id="GO:0000978">
    <property type="term" value="F:RNA polymerase II cis-regulatory region sequence-specific DNA binding"/>
    <property type="evidence" value="ECO:0007669"/>
    <property type="project" value="TreeGrafter"/>
</dbReference>
<feature type="region of interest" description="Disordered" evidence="5">
    <location>
        <begin position="1"/>
        <end position="36"/>
    </location>
</feature>
<reference evidence="7 8" key="1">
    <citation type="submission" date="2014-04" db="EMBL/GenBank/DDBJ databases">
        <authorList>
            <consortium name="DOE Joint Genome Institute"/>
            <person name="Kuo A."/>
            <person name="Ruytinx J."/>
            <person name="Rineau F."/>
            <person name="Colpaert J."/>
            <person name="Kohler A."/>
            <person name="Nagy L.G."/>
            <person name="Floudas D."/>
            <person name="Copeland A."/>
            <person name="Barry K.W."/>
            <person name="Cichocki N."/>
            <person name="Veneault-Fourrey C."/>
            <person name="LaButti K."/>
            <person name="Lindquist E.A."/>
            <person name="Lipzen A."/>
            <person name="Lundell T."/>
            <person name="Morin E."/>
            <person name="Murat C."/>
            <person name="Sun H."/>
            <person name="Tunlid A."/>
            <person name="Henrissat B."/>
            <person name="Grigoriev I.V."/>
            <person name="Hibbett D.S."/>
            <person name="Martin F."/>
            <person name="Nordberg H.P."/>
            <person name="Cantor M.N."/>
            <person name="Hua S.X."/>
        </authorList>
    </citation>
    <scope>NUCLEOTIDE SEQUENCE [LARGE SCALE GENOMIC DNA]</scope>
    <source>
        <strain evidence="7 8">UH-Slu-Lm8-n1</strain>
    </source>
</reference>
<evidence type="ECO:0000313" key="7">
    <source>
        <dbReference type="EMBL" id="KIK42293.1"/>
    </source>
</evidence>
<dbReference type="GO" id="GO:0046982">
    <property type="term" value="F:protein heterodimerization activity"/>
    <property type="evidence" value="ECO:0007669"/>
    <property type="project" value="InterPro"/>
</dbReference>
<accession>A0A0D0BGB0</accession>
<dbReference type="InParanoid" id="A0A0D0BGB0"/>
<organism evidence="7 8">
    <name type="scientific">Suillus luteus UH-Slu-Lm8-n1</name>
    <dbReference type="NCBI Taxonomy" id="930992"/>
    <lineage>
        <taxon>Eukaryota</taxon>
        <taxon>Fungi</taxon>
        <taxon>Dikarya</taxon>
        <taxon>Basidiomycota</taxon>
        <taxon>Agaricomycotina</taxon>
        <taxon>Agaricomycetes</taxon>
        <taxon>Agaricomycetidae</taxon>
        <taxon>Boletales</taxon>
        <taxon>Suillineae</taxon>
        <taxon>Suillaceae</taxon>
        <taxon>Suillus</taxon>
    </lineage>
</organism>
<dbReference type="Proteomes" id="UP000054485">
    <property type="component" value="Unassembled WGS sequence"/>
</dbReference>
<dbReference type="PANTHER" id="PTHR11064:SF9">
    <property type="entry name" value="NUCLEAR TRANSCRIPTION FACTOR Y SUBUNIT BETA"/>
    <property type="match status" value="1"/>
</dbReference>